<reference evidence="2" key="2">
    <citation type="submission" date="2020-02" db="EMBL/GenBank/DDBJ databases">
        <title>Unexpected conservation and global transmission of agrobacterial virulence plasmids.</title>
        <authorList>
            <person name="Weisberg A.J."/>
            <person name="Davis E.W. II"/>
            <person name="Tabima J.R."/>
            <person name="Belcher M.S."/>
            <person name="Miller M."/>
            <person name="Kuo C.-H."/>
            <person name="Loper J.E."/>
            <person name="Grunwald N.J."/>
            <person name="Putnam M.L."/>
            <person name="Chang J.H."/>
        </authorList>
    </citation>
    <scope>NUCLEOTIDE SEQUENCE</scope>
    <source>
        <strain evidence="2">W2/73</strain>
        <plasmid evidence="2">pW2_73_1</plasmid>
    </source>
</reference>
<gene>
    <name evidence="1" type="ORF">G6L72_24325</name>
    <name evidence="2" type="ORF">G6M88_23080</name>
</gene>
<evidence type="ECO:0000313" key="4">
    <source>
        <dbReference type="Proteomes" id="UP000822331"/>
    </source>
</evidence>
<proteinExistence type="predicted"/>
<evidence type="ECO:0000313" key="1">
    <source>
        <dbReference type="EMBL" id="NTF39818.1"/>
    </source>
</evidence>
<keyword evidence="2" id="KW-0614">Plasmid</keyword>
<dbReference type="RefSeq" id="WP_158006462.1">
    <property type="nucleotide sequence ID" value="NZ_CP049208.1"/>
</dbReference>
<reference evidence="1 4" key="1">
    <citation type="journal article" date="2020" name="Science">
        <title>Unexpected conservation and global transmission of agrobacterial virulence plasmids.</title>
        <authorList>
            <person name="Weisberg A.J."/>
            <person name="Davis E.W. 2nd"/>
            <person name="Tabima J."/>
            <person name="Belcher M.S."/>
            <person name="Miller M."/>
            <person name="Kuo C.H."/>
            <person name="Loper J.E."/>
            <person name="Grunwald N.J."/>
            <person name="Putnam M.L."/>
            <person name="Chang J.H."/>
        </authorList>
    </citation>
    <scope>NUCLEOTIDE SEQUENCE [LARGE SCALE GENOMIC DNA]</scope>
    <source>
        <strain evidence="1 4">A19/93</strain>
    </source>
</reference>
<accession>A0AAE7R8P7</accession>
<organism evidence="2 3">
    <name type="scientific">Agrobacterium rubi</name>
    <dbReference type="NCBI Taxonomy" id="28099"/>
    <lineage>
        <taxon>Bacteria</taxon>
        <taxon>Pseudomonadati</taxon>
        <taxon>Pseudomonadota</taxon>
        <taxon>Alphaproteobacteria</taxon>
        <taxon>Hyphomicrobiales</taxon>
        <taxon>Rhizobiaceae</taxon>
        <taxon>Rhizobium/Agrobacterium group</taxon>
        <taxon>Agrobacterium</taxon>
    </lineage>
</organism>
<geneLocation type="plasmid" evidence="2 3">
    <name>pW2_73_1</name>
</geneLocation>
<dbReference type="EMBL" id="JAAMCP010000017">
    <property type="protein sequence ID" value="NTF39818.1"/>
    <property type="molecule type" value="Genomic_DNA"/>
</dbReference>
<dbReference type="AlphaFoldDB" id="A0AAE7R8P7"/>
<sequence length="69" mass="7516">MIRSTPISSTQAKAAKETLASTALKVAAKISDPSMYLGDLQMVHRPIFYDKIEDAPAFCSCNAERGQHC</sequence>
<dbReference type="Proteomes" id="UP000822331">
    <property type="component" value="Unassembled WGS sequence"/>
</dbReference>
<keyword evidence="4" id="KW-1185">Reference proteome</keyword>
<evidence type="ECO:0000313" key="3">
    <source>
        <dbReference type="Proteomes" id="UP000663912"/>
    </source>
</evidence>
<dbReference type="EMBL" id="CP049208">
    <property type="protein sequence ID" value="QTG03346.1"/>
    <property type="molecule type" value="Genomic_DNA"/>
</dbReference>
<evidence type="ECO:0000313" key="2">
    <source>
        <dbReference type="EMBL" id="QTG03346.1"/>
    </source>
</evidence>
<dbReference type="KEGG" id="arui:G6M88_23080"/>
<name>A0AAE7R8P7_9HYPH</name>
<protein>
    <submittedName>
        <fullName evidence="2">Uncharacterized protein</fullName>
    </submittedName>
</protein>
<dbReference type="Proteomes" id="UP000663912">
    <property type="component" value="Plasmid pW2_73_1"/>
</dbReference>